<feature type="compositionally biased region" description="Low complexity" evidence="1">
    <location>
        <begin position="565"/>
        <end position="574"/>
    </location>
</feature>
<dbReference type="STRING" id="398673.A0A2P4ZME1"/>
<dbReference type="RefSeq" id="XP_024405558.1">
    <property type="nucleotide sequence ID" value="XM_024549700.1"/>
</dbReference>
<sequence>MTDADESLDAKGPTIAICATQCLASFQQCLLRASSVHPREFSAVEDQVARLSTWAASIEIFAPGRASIDHRLRYAPEVQNVVIGLLESLDYRIRTYTDVLDVLGLVASDTRSSTNERLEQCFVDIATEISRLYKISSTIRSASEEDQVLRASDFQITDDDGNSVEPLLLCHFENHIGSRFPNVSKIIQQRLARAMLLRQKRILYRRHQKANTAIQPQKAIPKASTTLSAARPSVPSAHRDPKWNNRSITVGEATTVTSPHIQSATATPSDNFKIASSNPSIISARKTVTLSSHEALIFPPAPGLATKQKYEQLKSKRVADFHNAFWLGETISDAESKLNELLKLDLQAIGEITCPYCLYALPAQEVFDDQKWQNHVKNDLNPFVCLFEDCKEADLIYGHSDDWLSHLHQHSKIWRCSSHRGLGPFSTREDYIRHIREVHSTNLNDTQVRILANKNARKATKLFPLCPMCGEDVAETDGRLEDHLAEHLISLALKSLPRYQDEISDDSREEKDSIGASEPQSKPTVDHIMEDIDMLEYGMEHIEWKRPNLPLAPYGRPKAQSPDRSLSSESLLSSFPTTEASTISSISSKSSTKHILFGQVPLLPGSRPPVVTDRGTMNGRIFPSKARGKRTRPLEESERIPSTRRRNEGNVCIGCKMARVMCEGGKDGRDCSRCATSHNNARKPFICAPASFFEYVQQGTTALLALHVIYLDAFTNYRPPIELPSHIDVQQILNHISLICKTGCGVVRIYGRKGLLYELHLHACYSYISANFPPLTHLFWPFINGLKVSRQHHWKSCIRDGHFQPINDENLCDTLLALDDMAPWVTYALRPMSSDSDGKTSDQPLTALFPDHASSKEIIISIAQLSRIIGRQMELHFYDHLKKALARVGIDHKVVLDVGRTLMSLRRRLTQWTHYWAGVPFHTESEHEALVNDEEKSDDLSNDSMNRLKQLCKILYVYFCYMRRRLPLNEQEGMRTMMVFYPDSEEEVEENFPQDESIAGFEQWLSFKDLPAAETTIDNNQM</sequence>
<reference evidence="2 3" key="1">
    <citation type="journal article" date="2016" name="Genome Announc.">
        <title>Draft Whole-Genome Sequence of Trichoderma gamsii T6085, a Promising Biocontrol Agent of Fusarium Head Blight on Wheat.</title>
        <authorList>
            <person name="Baroncelli R."/>
            <person name="Zapparata A."/>
            <person name="Piaggeschi G."/>
            <person name="Sarrocco S."/>
            <person name="Vannacci G."/>
        </authorList>
    </citation>
    <scope>NUCLEOTIDE SEQUENCE [LARGE SCALE GENOMIC DNA]</scope>
    <source>
        <strain evidence="2 3">T6085</strain>
    </source>
</reference>
<dbReference type="PANTHER" id="PTHR35391">
    <property type="entry name" value="C2H2-TYPE DOMAIN-CONTAINING PROTEIN-RELATED"/>
    <property type="match status" value="1"/>
</dbReference>
<dbReference type="AlphaFoldDB" id="A0A2P4ZME1"/>
<evidence type="ECO:0000313" key="3">
    <source>
        <dbReference type="Proteomes" id="UP000054821"/>
    </source>
</evidence>
<organism evidence="2 3">
    <name type="scientific">Trichoderma gamsii</name>
    <dbReference type="NCBI Taxonomy" id="398673"/>
    <lineage>
        <taxon>Eukaryota</taxon>
        <taxon>Fungi</taxon>
        <taxon>Dikarya</taxon>
        <taxon>Ascomycota</taxon>
        <taxon>Pezizomycotina</taxon>
        <taxon>Sordariomycetes</taxon>
        <taxon>Hypocreomycetidae</taxon>
        <taxon>Hypocreales</taxon>
        <taxon>Hypocreaceae</taxon>
        <taxon>Trichoderma</taxon>
    </lineage>
</organism>
<feature type="compositionally biased region" description="Basic and acidic residues" evidence="1">
    <location>
        <begin position="632"/>
        <end position="642"/>
    </location>
</feature>
<dbReference type="EMBL" id="JPDN02000018">
    <property type="protein sequence ID" value="PON25445.1"/>
    <property type="molecule type" value="Genomic_DNA"/>
</dbReference>
<protein>
    <recommendedName>
        <fullName evidence="4">C2H2-type domain-containing protein</fullName>
    </recommendedName>
</protein>
<name>A0A2P4ZME1_9HYPO</name>
<evidence type="ECO:0008006" key="4">
    <source>
        <dbReference type="Google" id="ProtNLM"/>
    </source>
</evidence>
<feature type="region of interest" description="Disordered" evidence="1">
    <location>
        <begin position="213"/>
        <end position="244"/>
    </location>
</feature>
<comment type="caution">
    <text evidence="2">The sequence shown here is derived from an EMBL/GenBank/DDBJ whole genome shotgun (WGS) entry which is preliminary data.</text>
</comment>
<keyword evidence="3" id="KW-1185">Reference proteome</keyword>
<gene>
    <name evidence="2" type="ORF">TGAM01_v205739</name>
</gene>
<feature type="region of interest" description="Disordered" evidence="1">
    <location>
        <begin position="502"/>
        <end position="526"/>
    </location>
</feature>
<accession>A0A2P4ZME1</accession>
<feature type="compositionally biased region" description="Basic and acidic residues" evidence="1">
    <location>
        <begin position="502"/>
        <end position="513"/>
    </location>
</feature>
<evidence type="ECO:0000256" key="1">
    <source>
        <dbReference type="SAM" id="MobiDB-lite"/>
    </source>
</evidence>
<dbReference type="GeneID" id="29981058"/>
<feature type="region of interest" description="Disordered" evidence="1">
    <location>
        <begin position="555"/>
        <end position="585"/>
    </location>
</feature>
<feature type="region of interest" description="Disordered" evidence="1">
    <location>
        <begin position="607"/>
        <end position="642"/>
    </location>
</feature>
<evidence type="ECO:0000313" key="2">
    <source>
        <dbReference type="EMBL" id="PON25445.1"/>
    </source>
</evidence>
<dbReference type="Proteomes" id="UP000054821">
    <property type="component" value="Unassembled WGS sequence"/>
</dbReference>
<dbReference type="PANTHER" id="PTHR35391:SF7">
    <property type="entry name" value="C2H2-TYPE DOMAIN-CONTAINING PROTEIN"/>
    <property type="match status" value="1"/>
</dbReference>
<proteinExistence type="predicted"/>